<dbReference type="GO" id="GO:0016020">
    <property type="term" value="C:membrane"/>
    <property type="evidence" value="ECO:0007669"/>
    <property type="project" value="UniProtKB-SubCell"/>
</dbReference>
<gene>
    <name evidence="6" type="ORF">ONB1V03_LOCUS17230</name>
</gene>
<feature type="compositionally biased region" description="Polar residues" evidence="5">
    <location>
        <begin position="141"/>
        <end position="158"/>
    </location>
</feature>
<evidence type="ECO:0008006" key="8">
    <source>
        <dbReference type="Google" id="ProtNLM"/>
    </source>
</evidence>
<evidence type="ECO:0000256" key="1">
    <source>
        <dbReference type="ARBA" id="ARBA00004170"/>
    </source>
</evidence>
<evidence type="ECO:0000256" key="5">
    <source>
        <dbReference type="SAM" id="MobiDB-lite"/>
    </source>
</evidence>
<dbReference type="PANTHER" id="PTHR28664:SF4">
    <property type="entry name" value="TIGHT JUNCTION-ASSOCIATED PROTEIN 1"/>
    <property type="match status" value="1"/>
</dbReference>
<dbReference type="EMBL" id="OC935763">
    <property type="protein sequence ID" value="CAD7660666.1"/>
    <property type="molecule type" value="Genomic_DNA"/>
</dbReference>
<keyword evidence="2" id="KW-0597">Phosphoprotein</keyword>
<evidence type="ECO:0000313" key="7">
    <source>
        <dbReference type="Proteomes" id="UP000728032"/>
    </source>
</evidence>
<dbReference type="OrthoDB" id="10068192at2759"/>
<evidence type="ECO:0000313" key="6">
    <source>
        <dbReference type="EMBL" id="CAD7660666.1"/>
    </source>
</evidence>
<dbReference type="Proteomes" id="UP000728032">
    <property type="component" value="Unassembled WGS sequence"/>
</dbReference>
<proteinExistence type="predicted"/>
<evidence type="ECO:0000256" key="3">
    <source>
        <dbReference type="ARBA" id="ARBA00023136"/>
    </source>
</evidence>
<sequence>MSMESQIMLHARRFPNGEMNAMQESLLFWQDKYERLLEGHRKLQKVNQGLEDKLLRIADKFENEKSALTQDVSELTNRLVDARVSMAELEEESDQYKNDCNIAVQLLQCKPTNFVSHKINTLPTDLQERVKLQMNHRRTRSTPCNTALDMPNNSNPSNGARIIRVPIPTFPPTAMVYSINEESLPVTNGANAQNDNNVCPDYVSAAIMAKVLEERDKERRHKKYQKCHHCRNRRAYVQYIDDETQTNNAVLNNEDYHYSNPIYNRQRSESSSSMESINTSNGYNVSKNCNETIII</sequence>
<feature type="coiled-coil region" evidence="4">
    <location>
        <begin position="33"/>
        <end position="106"/>
    </location>
</feature>
<name>A0A7R9MI53_9ACAR</name>
<organism evidence="6">
    <name type="scientific">Oppiella nova</name>
    <dbReference type="NCBI Taxonomy" id="334625"/>
    <lineage>
        <taxon>Eukaryota</taxon>
        <taxon>Metazoa</taxon>
        <taxon>Ecdysozoa</taxon>
        <taxon>Arthropoda</taxon>
        <taxon>Chelicerata</taxon>
        <taxon>Arachnida</taxon>
        <taxon>Acari</taxon>
        <taxon>Acariformes</taxon>
        <taxon>Sarcoptiformes</taxon>
        <taxon>Oribatida</taxon>
        <taxon>Brachypylina</taxon>
        <taxon>Oppioidea</taxon>
        <taxon>Oppiidae</taxon>
        <taxon>Oppiella</taxon>
    </lineage>
</organism>
<evidence type="ECO:0000256" key="2">
    <source>
        <dbReference type="ARBA" id="ARBA00022553"/>
    </source>
</evidence>
<feature type="region of interest" description="Disordered" evidence="5">
    <location>
        <begin position="135"/>
        <end position="160"/>
    </location>
</feature>
<dbReference type="EMBL" id="CAJPVJ010020938">
    <property type="protein sequence ID" value="CAG2177803.1"/>
    <property type="molecule type" value="Genomic_DNA"/>
</dbReference>
<evidence type="ECO:0000256" key="4">
    <source>
        <dbReference type="SAM" id="Coils"/>
    </source>
</evidence>
<accession>A0A7R9MI53</accession>
<keyword evidence="7" id="KW-1185">Reference proteome</keyword>
<dbReference type="InterPro" id="IPR043441">
    <property type="entry name" value="Tjap1/BEGAIN"/>
</dbReference>
<dbReference type="PANTHER" id="PTHR28664">
    <property type="entry name" value="TIGHT JUNCTION-ASSOCIATED PROTEIN 1"/>
    <property type="match status" value="1"/>
</dbReference>
<dbReference type="AlphaFoldDB" id="A0A7R9MI53"/>
<protein>
    <recommendedName>
        <fullName evidence="8">Tight junction-associated protein 1</fullName>
    </recommendedName>
</protein>
<keyword evidence="4" id="KW-0175">Coiled coil</keyword>
<keyword evidence="3" id="KW-0472">Membrane</keyword>
<comment type="subcellular location">
    <subcellularLocation>
        <location evidence="1">Membrane</location>
        <topology evidence="1">Peripheral membrane protein</topology>
    </subcellularLocation>
</comment>
<reference evidence="6" key="1">
    <citation type="submission" date="2020-11" db="EMBL/GenBank/DDBJ databases">
        <authorList>
            <person name="Tran Van P."/>
        </authorList>
    </citation>
    <scope>NUCLEOTIDE SEQUENCE</scope>
</reference>